<keyword evidence="4" id="KW-1185">Reference proteome</keyword>
<name>A0A2P6TJA9_CHLSO</name>
<feature type="compositionally biased region" description="Basic and acidic residues" evidence="2">
    <location>
        <begin position="782"/>
        <end position="791"/>
    </location>
</feature>
<evidence type="ECO:0000313" key="3">
    <source>
        <dbReference type="EMBL" id="PRW39317.1"/>
    </source>
</evidence>
<organism evidence="3 4">
    <name type="scientific">Chlorella sorokiniana</name>
    <name type="common">Freshwater green alga</name>
    <dbReference type="NCBI Taxonomy" id="3076"/>
    <lineage>
        <taxon>Eukaryota</taxon>
        <taxon>Viridiplantae</taxon>
        <taxon>Chlorophyta</taxon>
        <taxon>core chlorophytes</taxon>
        <taxon>Trebouxiophyceae</taxon>
        <taxon>Chlorellales</taxon>
        <taxon>Chlorellaceae</taxon>
        <taxon>Chlorella clade</taxon>
        <taxon>Chlorella</taxon>
    </lineage>
</organism>
<feature type="compositionally biased region" description="Low complexity" evidence="2">
    <location>
        <begin position="668"/>
        <end position="679"/>
    </location>
</feature>
<feature type="compositionally biased region" description="Polar residues" evidence="2">
    <location>
        <begin position="283"/>
        <end position="293"/>
    </location>
</feature>
<evidence type="ECO:0000256" key="2">
    <source>
        <dbReference type="SAM" id="MobiDB-lite"/>
    </source>
</evidence>
<feature type="region of interest" description="Disordered" evidence="2">
    <location>
        <begin position="212"/>
        <end position="253"/>
    </location>
</feature>
<feature type="region of interest" description="Disordered" evidence="2">
    <location>
        <begin position="759"/>
        <end position="791"/>
    </location>
</feature>
<feature type="compositionally biased region" description="Low complexity" evidence="2">
    <location>
        <begin position="543"/>
        <end position="557"/>
    </location>
</feature>
<feature type="region of interest" description="Disordered" evidence="2">
    <location>
        <begin position="649"/>
        <end position="686"/>
    </location>
</feature>
<feature type="compositionally biased region" description="Pro residues" evidence="2">
    <location>
        <begin position="838"/>
        <end position="847"/>
    </location>
</feature>
<evidence type="ECO:0000313" key="4">
    <source>
        <dbReference type="Proteomes" id="UP000239899"/>
    </source>
</evidence>
<dbReference type="EMBL" id="LHPG02000014">
    <property type="protein sequence ID" value="PRW39317.1"/>
    <property type="molecule type" value="Genomic_DNA"/>
</dbReference>
<feature type="region of interest" description="Disordered" evidence="2">
    <location>
        <begin position="1039"/>
        <end position="1058"/>
    </location>
</feature>
<comment type="caution">
    <text evidence="3">The sequence shown here is derived from an EMBL/GenBank/DDBJ whole genome shotgun (WGS) entry which is preliminary data.</text>
</comment>
<dbReference type="Proteomes" id="UP000239899">
    <property type="component" value="Unassembled WGS sequence"/>
</dbReference>
<feature type="compositionally biased region" description="Low complexity" evidence="2">
    <location>
        <begin position="299"/>
        <end position="313"/>
    </location>
</feature>
<feature type="region of interest" description="Disordered" evidence="2">
    <location>
        <begin position="807"/>
        <end position="847"/>
    </location>
</feature>
<feature type="coiled-coil region" evidence="1">
    <location>
        <begin position="366"/>
        <end position="393"/>
    </location>
</feature>
<protein>
    <submittedName>
        <fullName evidence="3">Pathogenesis-related genes transcriptional activator</fullName>
    </submittedName>
</protein>
<feature type="region of interest" description="Disordered" evidence="2">
    <location>
        <begin position="400"/>
        <end position="424"/>
    </location>
</feature>
<feature type="region of interest" description="Disordered" evidence="2">
    <location>
        <begin position="531"/>
        <end position="572"/>
    </location>
</feature>
<feature type="region of interest" description="Disordered" evidence="2">
    <location>
        <begin position="94"/>
        <end position="148"/>
    </location>
</feature>
<dbReference type="STRING" id="3076.A0A2P6TJA9"/>
<reference evidence="3 4" key="1">
    <citation type="journal article" date="2018" name="Plant J.">
        <title>Genome sequences of Chlorella sorokiniana UTEX 1602 and Micractinium conductrix SAG 241.80: implications to maltose excretion by a green alga.</title>
        <authorList>
            <person name="Arriola M.B."/>
            <person name="Velmurugan N."/>
            <person name="Zhang Y."/>
            <person name="Plunkett M.H."/>
            <person name="Hondzo H."/>
            <person name="Barney B.M."/>
        </authorList>
    </citation>
    <scope>NUCLEOTIDE SEQUENCE [LARGE SCALE GENOMIC DNA]</scope>
    <source>
        <strain evidence="4">UTEX 1602</strain>
    </source>
</reference>
<feature type="compositionally biased region" description="Low complexity" evidence="2">
    <location>
        <begin position="94"/>
        <end position="113"/>
    </location>
</feature>
<keyword evidence="1" id="KW-0175">Coiled coil</keyword>
<evidence type="ECO:0000256" key="1">
    <source>
        <dbReference type="SAM" id="Coils"/>
    </source>
</evidence>
<dbReference type="PANTHER" id="PTHR35381:SF1">
    <property type="entry name" value="EF-HAND DOMAIN-CONTAINING PROTEIN"/>
    <property type="match status" value="1"/>
</dbReference>
<sequence length="1081" mass="110036">MGRGLRACCFAGRPDATLSFKEAADAVQQQAVEQRASSESCLGDVLGLLPDEAPQKDEAAPAVASKASFCHKCAEERIPAGTYIAAAAAPQLPLPADEQPQPAQQRPEAAAAEHSCHAAKSPQAAGAATSADWEGMQSPSSQGEDDSLKAAVAAALGLIGSGAATSAPAPAPGAASVGASTWQPSWATRSSSAAHLSLELQVAEALGDLQAAAGASPCPPQQAAGAEPSLARSGSGGSATGLSSPWRTSSGSFAAEPEASKRFSCCGSACPVLETIRESISTTQEPSCTSLESAPSCPAGASAERSAAASSEGQVQQEGRLAGCVAEPADVDGQRGGLGGIGKPARSLPSWSSDGAEGADLLAAMHDRAVHQRREAEHRYAQLRQQQEAAELSGCTFSPKLLAGGRSPSRPGSTASLSTAGGGGGSSCFGEAAGSAMYARQQAQRQRQLERLAAQRAEQEREALAPCTFRPAVDARSQRMFASGVRYGGSRLVAGGPSVEEAVHRQLRLLHSAGLNAAAAAAVLASQGLVSADAEQDQPEGDTPATTASQPAQPEAAPAEEEPKGAQHDDLSGATIPSVLQQAAASPTRRQLDAAASNTPGALLGLAAAGRPLSASARLYAHAVNLQERQRQAAALWEHKQRAELLAASPKPKPFPRAQHTHPPSPPLSRRSPPISRPGSAPPPGLLCSSLEQAAAGLAATGFDAERPAAGRALERSTTAKAASYWQRWGLEPGADFDGFLQRQEKFVQALGAKLDAERQHPAALQAEGASPGAHLSPGSRRLLERRRQRELAREMEAAGCMRADMAGCDASSHPSGSSPLRPSGHERPDSGSKPGPAAAPPAPFPFRPAITARAAAKAARTPEELFAEAARRQEKLAQRRWEAEAAALAPCTFAPDIAPAAGSPLSAKYAGKAKGRIDLQDLDGYMREVRQKQAAREEAAAAAAKARQEQELAECTFQPNLAHRQHSPAKRAGAGEAPGPQLCTGGGLTVKAAQPPDVLAQVQALLRGESAAEPAVGGSAAISGTSASTAFAVARQGAGAVGSAPGAGGAAGSGQAGAGGDGFSAFLSQVTAELRKLQAE</sequence>
<dbReference type="PANTHER" id="PTHR35381">
    <property type="entry name" value="EF-HAND DOMAIN-CONTAINING PROTEIN"/>
    <property type="match status" value="1"/>
</dbReference>
<gene>
    <name evidence="3" type="ORF">C2E21_7170</name>
</gene>
<feature type="region of interest" description="Disordered" evidence="2">
    <location>
        <begin position="283"/>
        <end position="320"/>
    </location>
</feature>
<proteinExistence type="predicted"/>
<accession>A0A2P6TJA9</accession>
<dbReference type="AlphaFoldDB" id="A0A2P6TJA9"/>
<feature type="compositionally biased region" description="Basic and acidic residues" evidence="2">
    <location>
        <begin position="561"/>
        <end position="571"/>
    </location>
</feature>
<feature type="compositionally biased region" description="Gly residues" evidence="2">
    <location>
        <begin position="1046"/>
        <end position="1058"/>
    </location>
</feature>
<dbReference type="OrthoDB" id="10665988at2759"/>